<comment type="caution">
    <text evidence="3">The sequence shown here is derived from an EMBL/GenBank/DDBJ whole genome shotgun (WGS) entry which is preliminary data.</text>
</comment>
<dbReference type="GO" id="GO:0003729">
    <property type="term" value="F:mRNA binding"/>
    <property type="evidence" value="ECO:0007669"/>
    <property type="project" value="TreeGrafter"/>
</dbReference>
<proteinExistence type="predicted"/>
<dbReference type="PANTHER" id="PTHR11125:SF7">
    <property type="entry name" value="TRANSCRIPTION ELONGATION FACTOR SPT5"/>
    <property type="match status" value="1"/>
</dbReference>
<dbReference type="InterPro" id="IPR022581">
    <property type="entry name" value="Spt5_N"/>
</dbReference>
<feature type="domain" description="KOW" evidence="2">
    <location>
        <begin position="390"/>
        <end position="417"/>
    </location>
</feature>
<evidence type="ECO:0000259" key="2">
    <source>
        <dbReference type="SMART" id="SM00739"/>
    </source>
</evidence>
<feature type="domain" description="KOW" evidence="2">
    <location>
        <begin position="330"/>
        <end position="357"/>
    </location>
</feature>
<dbReference type="GO" id="GO:0032044">
    <property type="term" value="C:DSIF complex"/>
    <property type="evidence" value="ECO:0007669"/>
    <property type="project" value="TreeGrafter"/>
</dbReference>
<dbReference type="EMBL" id="JANAWD010000488">
    <property type="protein sequence ID" value="KAJ3478740.1"/>
    <property type="molecule type" value="Genomic_DNA"/>
</dbReference>
<dbReference type="InterPro" id="IPR014722">
    <property type="entry name" value="Rib_uL2_dom2"/>
</dbReference>
<dbReference type="Gene3D" id="2.30.30.30">
    <property type="match status" value="1"/>
</dbReference>
<feature type="region of interest" description="Disordered" evidence="1">
    <location>
        <begin position="724"/>
        <end position="768"/>
    </location>
</feature>
<feature type="compositionally biased region" description="Pro residues" evidence="1">
    <location>
        <begin position="758"/>
        <end position="768"/>
    </location>
</feature>
<dbReference type="PANTHER" id="PTHR11125">
    <property type="entry name" value="SUPPRESSOR OF TY 5"/>
    <property type="match status" value="1"/>
</dbReference>
<dbReference type="GO" id="GO:0032784">
    <property type="term" value="P:regulation of DNA-templated transcription elongation"/>
    <property type="evidence" value="ECO:0007669"/>
    <property type="project" value="InterPro"/>
</dbReference>
<dbReference type="SMART" id="SM00739">
    <property type="entry name" value="KOW"/>
    <property type="match status" value="3"/>
</dbReference>
<evidence type="ECO:0000256" key="1">
    <source>
        <dbReference type="SAM" id="MobiDB-lite"/>
    </source>
</evidence>
<dbReference type="GO" id="GO:0006368">
    <property type="term" value="P:transcription elongation by RNA polymerase II"/>
    <property type="evidence" value="ECO:0007669"/>
    <property type="project" value="TreeGrafter"/>
</dbReference>
<evidence type="ECO:0000313" key="3">
    <source>
        <dbReference type="EMBL" id="KAJ3478740.1"/>
    </source>
</evidence>
<name>A0AAD5YA29_9APHY</name>
<feature type="region of interest" description="Disordered" evidence="1">
    <location>
        <begin position="42"/>
        <end position="63"/>
    </location>
</feature>
<gene>
    <name evidence="3" type="ORF">NLI96_g9551</name>
</gene>
<dbReference type="Proteomes" id="UP001212997">
    <property type="component" value="Unassembled WGS sequence"/>
</dbReference>
<dbReference type="InterPro" id="IPR008991">
    <property type="entry name" value="Translation_prot_SH3-like_sf"/>
</dbReference>
<dbReference type="AlphaFoldDB" id="A0AAD5YA29"/>
<reference evidence="3" key="1">
    <citation type="submission" date="2022-07" db="EMBL/GenBank/DDBJ databases">
        <title>Genome Sequence of Physisporinus lineatus.</title>
        <authorList>
            <person name="Buettner E."/>
        </authorList>
    </citation>
    <scope>NUCLEOTIDE SEQUENCE</scope>
    <source>
        <strain evidence="3">VT162</strain>
    </source>
</reference>
<dbReference type="Pfam" id="PF11942">
    <property type="entry name" value="Spt5_N"/>
    <property type="match status" value="1"/>
</dbReference>
<dbReference type="GO" id="GO:0006357">
    <property type="term" value="P:regulation of transcription by RNA polymerase II"/>
    <property type="evidence" value="ECO:0007669"/>
    <property type="project" value="InterPro"/>
</dbReference>
<feature type="domain" description="KOW" evidence="2">
    <location>
        <begin position="616"/>
        <end position="643"/>
    </location>
</feature>
<sequence length="768" mass="86006">MLSKHVHKLAKSFLDIEAVVDNDDGDMDDDMMGELEDFLDDEESDLDIQDSPRNPLTLSDETDEEAQELEAIANSIRERHAATKPNECSPVSPLAGCSLYSLPVRKSTENRCVEALESYVSKRRKRRISTTIKYIQYFPSCPEQVFIWSEGDEEIRTLGERFSFMFPRRLLLVDPTQWLQVCAAYDNAYNLAVPCWARVKSGLYRDDLALVETSYSTGFVDVLIVPRIEKGGRKRPPAALLTESKCKQLWPTTTIVEDKSNPKWFMVRKMLIKHGLLCLYIPRSKLTMSQPKSTRELSLFLESTVNGNSQHRAFVTNSLDSIVNSDAATVYCLGDRVKVQCGAHIGVEGVIAYADCNGGILLTPTGDNTESGTCSTGLQLLLTSSQVRRVFRVGDHVRVKHGRDQGQTGIIVEVNMPLVTFSTSSSHSTSPDIVVFACDLEFYSPSATWEPKNLDGTKAKQYDLPASMGQRVEIIGGPSRGSRGYAHGWDHNGLQVNLYHRADKDEPDPSLIAHPYDPIPTGEILSFPPEFVRRCFVRGDVVVKRGLSKVKFLVHSDPEIAVGDIVNVIMGTYDDRFLRWVMPEAQEDFITLKREEIEFADAIHNPVMACMAGHVIFRQNWRVTVVCGHYKGYHGRVRRVWSNDIEVEVDAIMSSIKFKPWFLVRIGDNVPISLISPPRETSEACGSRPGVCQTKQAILARLDERLGIRKTNPEVRSLRFPIALPRPSGNETPRPLPYLYFGPPTDVPAWDPSSETPTTPPPESMSSP</sequence>
<protein>
    <recommendedName>
        <fullName evidence="2">KOW domain-containing protein</fullName>
    </recommendedName>
</protein>
<keyword evidence="4" id="KW-1185">Reference proteome</keyword>
<accession>A0AAD5YA29</accession>
<dbReference type="InterPro" id="IPR039659">
    <property type="entry name" value="SPT5"/>
</dbReference>
<dbReference type="InterPro" id="IPR005824">
    <property type="entry name" value="KOW"/>
</dbReference>
<evidence type="ECO:0000313" key="4">
    <source>
        <dbReference type="Proteomes" id="UP001212997"/>
    </source>
</evidence>
<organism evidence="3 4">
    <name type="scientific">Meripilus lineatus</name>
    <dbReference type="NCBI Taxonomy" id="2056292"/>
    <lineage>
        <taxon>Eukaryota</taxon>
        <taxon>Fungi</taxon>
        <taxon>Dikarya</taxon>
        <taxon>Basidiomycota</taxon>
        <taxon>Agaricomycotina</taxon>
        <taxon>Agaricomycetes</taxon>
        <taxon>Polyporales</taxon>
        <taxon>Meripilaceae</taxon>
        <taxon>Meripilus</taxon>
    </lineage>
</organism>
<dbReference type="SUPFAM" id="SSF50104">
    <property type="entry name" value="Translation proteins SH3-like domain"/>
    <property type="match status" value="1"/>
</dbReference>